<feature type="transmembrane region" description="Helical" evidence="6">
    <location>
        <begin position="198"/>
        <end position="219"/>
    </location>
</feature>
<evidence type="ECO:0000313" key="9">
    <source>
        <dbReference type="Proteomes" id="UP001597373"/>
    </source>
</evidence>
<evidence type="ECO:0000256" key="1">
    <source>
        <dbReference type="ARBA" id="ARBA00004141"/>
    </source>
</evidence>
<feature type="domain" description="EamA" evidence="7">
    <location>
        <begin position="17"/>
        <end position="149"/>
    </location>
</feature>
<dbReference type="PANTHER" id="PTHR22911">
    <property type="entry name" value="ACYL-MALONYL CONDENSING ENZYME-RELATED"/>
    <property type="match status" value="1"/>
</dbReference>
<feature type="transmembrane region" description="Helical" evidence="6">
    <location>
        <begin position="47"/>
        <end position="64"/>
    </location>
</feature>
<keyword evidence="9" id="KW-1185">Reference proteome</keyword>
<proteinExistence type="inferred from homology"/>
<gene>
    <name evidence="8" type="ORF">ACFSMZ_08735</name>
</gene>
<feature type="transmembrane region" description="Helical" evidence="6">
    <location>
        <begin position="255"/>
        <end position="274"/>
    </location>
</feature>
<name>A0ABW5DGK6_9HYPH</name>
<evidence type="ECO:0000313" key="8">
    <source>
        <dbReference type="EMBL" id="MFD2259850.1"/>
    </source>
</evidence>
<feature type="transmembrane region" description="Helical" evidence="6">
    <location>
        <begin position="165"/>
        <end position="186"/>
    </location>
</feature>
<evidence type="ECO:0000256" key="6">
    <source>
        <dbReference type="SAM" id="Phobius"/>
    </source>
</evidence>
<keyword evidence="4 6" id="KW-1133">Transmembrane helix</keyword>
<comment type="subcellular location">
    <subcellularLocation>
        <location evidence="1">Membrane</location>
        <topology evidence="1">Multi-pass membrane protein</topology>
    </subcellularLocation>
</comment>
<feature type="transmembrane region" description="Helical" evidence="6">
    <location>
        <begin position="133"/>
        <end position="153"/>
    </location>
</feature>
<accession>A0ABW5DGK6</accession>
<dbReference type="Proteomes" id="UP001597373">
    <property type="component" value="Unassembled WGS sequence"/>
</dbReference>
<dbReference type="Pfam" id="PF00892">
    <property type="entry name" value="EamA"/>
    <property type="match status" value="2"/>
</dbReference>
<evidence type="ECO:0000256" key="3">
    <source>
        <dbReference type="ARBA" id="ARBA00022692"/>
    </source>
</evidence>
<dbReference type="PANTHER" id="PTHR22911:SF6">
    <property type="entry name" value="SOLUTE CARRIER FAMILY 35 MEMBER G1"/>
    <property type="match status" value="1"/>
</dbReference>
<evidence type="ECO:0000256" key="2">
    <source>
        <dbReference type="ARBA" id="ARBA00009853"/>
    </source>
</evidence>
<evidence type="ECO:0000259" key="7">
    <source>
        <dbReference type="Pfam" id="PF00892"/>
    </source>
</evidence>
<feature type="transmembrane region" description="Helical" evidence="6">
    <location>
        <begin position="15"/>
        <end position="35"/>
    </location>
</feature>
<feature type="transmembrane region" description="Helical" evidence="6">
    <location>
        <begin position="280"/>
        <end position="298"/>
    </location>
</feature>
<dbReference type="EMBL" id="JBHUIR010000029">
    <property type="protein sequence ID" value="MFD2259850.1"/>
    <property type="molecule type" value="Genomic_DNA"/>
</dbReference>
<sequence>MNQSARGASVERKPLVGIALKVLSVASFMLMNSFIKAAGQVPAGQIVFYRSFFALVPVFALLAWQRELGLSSFYTKRPLSHFWRGFVGVCSMSLGFFALTRLPLPDAVTLGYAQPLIVVVLSAVVLGETVRIYRWSAVVVGFIGVVIIAWPNLSLIRGHGLAADQVLGVLAAIASAGSSAVAMMLVRRLVSTEKTSTIVIWFFINASILSLMTMPFGWVDLSVTQLSWLILAGFWGGVGQMLMTHSYRFAELSTIAPFEYTSIIMAIVIGYFVFGDIPTVYMLTGGAIVVGAGLFIIWREQKVGAQIAPARKVERQGGV</sequence>
<comment type="similarity">
    <text evidence="2">Belongs to the drug/metabolite transporter (DMT) superfamily. 10 TMS drug/metabolite exporter (DME) (TC 2.A.7.3) family.</text>
</comment>
<evidence type="ECO:0000256" key="5">
    <source>
        <dbReference type="ARBA" id="ARBA00023136"/>
    </source>
</evidence>
<evidence type="ECO:0000256" key="4">
    <source>
        <dbReference type="ARBA" id="ARBA00022989"/>
    </source>
</evidence>
<feature type="domain" description="EamA" evidence="7">
    <location>
        <begin position="167"/>
        <end position="296"/>
    </location>
</feature>
<organism evidence="8 9">
    <name type="scientific">Chelativorans composti</name>
    <dbReference type="NCBI Taxonomy" id="768533"/>
    <lineage>
        <taxon>Bacteria</taxon>
        <taxon>Pseudomonadati</taxon>
        <taxon>Pseudomonadota</taxon>
        <taxon>Alphaproteobacteria</taxon>
        <taxon>Hyphomicrobiales</taxon>
        <taxon>Phyllobacteriaceae</taxon>
        <taxon>Chelativorans</taxon>
    </lineage>
</organism>
<comment type="caution">
    <text evidence="8">The sequence shown here is derived from an EMBL/GenBank/DDBJ whole genome shotgun (WGS) entry which is preliminary data.</text>
</comment>
<dbReference type="RefSeq" id="WP_345097703.1">
    <property type="nucleotide sequence ID" value="NZ_BAABGS010000008.1"/>
</dbReference>
<protein>
    <submittedName>
        <fullName evidence="8">DMT family transporter</fullName>
    </submittedName>
</protein>
<dbReference type="SUPFAM" id="SSF103481">
    <property type="entry name" value="Multidrug resistance efflux transporter EmrE"/>
    <property type="match status" value="2"/>
</dbReference>
<reference evidence="9" key="1">
    <citation type="journal article" date="2019" name="Int. J. Syst. Evol. Microbiol.">
        <title>The Global Catalogue of Microorganisms (GCM) 10K type strain sequencing project: providing services to taxonomists for standard genome sequencing and annotation.</title>
        <authorList>
            <consortium name="The Broad Institute Genomics Platform"/>
            <consortium name="The Broad Institute Genome Sequencing Center for Infectious Disease"/>
            <person name="Wu L."/>
            <person name="Ma J."/>
        </authorList>
    </citation>
    <scope>NUCLEOTIDE SEQUENCE [LARGE SCALE GENOMIC DNA]</scope>
    <source>
        <strain evidence="9">KCTC 23707</strain>
    </source>
</reference>
<keyword evidence="5 6" id="KW-0472">Membrane</keyword>
<feature type="transmembrane region" description="Helical" evidence="6">
    <location>
        <begin position="225"/>
        <end position="243"/>
    </location>
</feature>
<dbReference type="InterPro" id="IPR000620">
    <property type="entry name" value="EamA_dom"/>
</dbReference>
<keyword evidence="3 6" id="KW-0812">Transmembrane</keyword>
<feature type="transmembrane region" description="Helical" evidence="6">
    <location>
        <begin position="85"/>
        <end position="104"/>
    </location>
</feature>
<dbReference type="InterPro" id="IPR037185">
    <property type="entry name" value="EmrE-like"/>
</dbReference>
<feature type="transmembrane region" description="Helical" evidence="6">
    <location>
        <begin position="110"/>
        <end position="126"/>
    </location>
</feature>